<keyword evidence="2" id="KW-0732">Signal</keyword>
<evidence type="ECO:0000256" key="1">
    <source>
        <dbReference type="SAM" id="Phobius"/>
    </source>
</evidence>
<protein>
    <submittedName>
        <fullName evidence="3">Vacuolar protein sorting-associated protein 62</fullName>
    </submittedName>
</protein>
<feature type="transmembrane region" description="Helical" evidence="1">
    <location>
        <begin position="381"/>
        <end position="401"/>
    </location>
</feature>
<organism evidence="3 4">
    <name type="scientific">Thelonectria olida</name>
    <dbReference type="NCBI Taxonomy" id="1576542"/>
    <lineage>
        <taxon>Eukaryota</taxon>
        <taxon>Fungi</taxon>
        <taxon>Dikarya</taxon>
        <taxon>Ascomycota</taxon>
        <taxon>Pezizomycotina</taxon>
        <taxon>Sordariomycetes</taxon>
        <taxon>Hypocreomycetidae</taxon>
        <taxon>Hypocreales</taxon>
        <taxon>Nectriaceae</taxon>
        <taxon>Thelonectria</taxon>
    </lineage>
</organism>
<keyword evidence="1" id="KW-0812">Transmembrane</keyword>
<feature type="chain" id="PRO_5040288324" evidence="2">
    <location>
        <begin position="28"/>
        <end position="444"/>
    </location>
</feature>
<reference evidence="3 4" key="1">
    <citation type="journal article" date="2021" name="Nat. Commun.">
        <title>Genetic determinants of endophytism in the Arabidopsis root mycobiome.</title>
        <authorList>
            <person name="Mesny F."/>
            <person name="Miyauchi S."/>
            <person name="Thiergart T."/>
            <person name="Pickel B."/>
            <person name="Atanasova L."/>
            <person name="Karlsson M."/>
            <person name="Huettel B."/>
            <person name="Barry K.W."/>
            <person name="Haridas S."/>
            <person name="Chen C."/>
            <person name="Bauer D."/>
            <person name="Andreopoulos W."/>
            <person name="Pangilinan J."/>
            <person name="LaButti K."/>
            <person name="Riley R."/>
            <person name="Lipzen A."/>
            <person name="Clum A."/>
            <person name="Drula E."/>
            <person name="Henrissat B."/>
            <person name="Kohler A."/>
            <person name="Grigoriev I.V."/>
            <person name="Martin F.M."/>
            <person name="Hacquard S."/>
        </authorList>
    </citation>
    <scope>NUCLEOTIDE SEQUENCE [LARGE SCALE GENOMIC DNA]</scope>
    <source>
        <strain evidence="3 4">MPI-CAGE-CH-0241</strain>
    </source>
</reference>
<dbReference type="InterPro" id="IPR009291">
    <property type="entry name" value="Vps62"/>
</dbReference>
<keyword evidence="4" id="KW-1185">Reference proteome</keyword>
<name>A0A9P8WA82_9HYPO</name>
<dbReference type="OrthoDB" id="188042at2759"/>
<evidence type="ECO:0000256" key="2">
    <source>
        <dbReference type="SAM" id="SignalP"/>
    </source>
</evidence>
<dbReference type="EMBL" id="JAGPYM010000006">
    <property type="protein sequence ID" value="KAH6893365.1"/>
    <property type="molecule type" value="Genomic_DNA"/>
</dbReference>
<dbReference type="Pfam" id="PF06101">
    <property type="entry name" value="Vps62"/>
    <property type="match status" value="1"/>
</dbReference>
<dbReference type="Proteomes" id="UP000777438">
    <property type="component" value="Unassembled WGS sequence"/>
</dbReference>
<feature type="signal peptide" evidence="2">
    <location>
        <begin position="1"/>
        <end position="27"/>
    </location>
</feature>
<gene>
    <name evidence="3" type="ORF">B0T10DRAFT_482100</name>
</gene>
<proteinExistence type="predicted"/>
<evidence type="ECO:0000313" key="3">
    <source>
        <dbReference type="EMBL" id="KAH6893365.1"/>
    </source>
</evidence>
<sequence length="444" mass="50470">MADDWPFALGRLFCLFCIALLTCSARADPDTAVDLTLKCPDYVASHAPLVWLHSDDPYMPTDLQTHILHTTAMLDGKPIPNLPPLNLDNLEILNEYGGRVALTSNDDPTKPDFPEWLLGEAPDETGKIHNSTPCVVILVDRSPTDVDAFYFYFYAFNEGANITQVMEPFDRFIGGGKAASGMHFGNHIGDWEHNMVRFQDGKPIGIYYSQHIDGRGYYWDDSTLNITDDGRPIVYSGRGAHANYPEPGHQIHNEALFDYCDEGKIWDPVLSAYFYRFDPATFTLTRLNPPNQESSSPPTSNLTSFFYFTGLWGDRRWPDSDPRQLTVPRFGLKRFRDGPTGPRHKHLVRKGLTPDHMRKLGWMEWSVGVYMWLYPCCLKGWRAWITTGVIVVFLSGIVLAIRFGVRRMRGGISTYKKLQTEDMQLDDWGREDEALFSSSDDESD</sequence>
<keyword evidence="1" id="KW-1133">Transmembrane helix</keyword>
<evidence type="ECO:0000313" key="4">
    <source>
        <dbReference type="Proteomes" id="UP000777438"/>
    </source>
</evidence>
<dbReference type="AlphaFoldDB" id="A0A9P8WA82"/>
<dbReference type="PANTHER" id="PTHR48174:SF5">
    <property type="entry name" value="VACUOLAR PROTEIN SORTING-ASSOCIATED PROTEIN 62"/>
    <property type="match status" value="1"/>
</dbReference>
<dbReference type="PANTHER" id="PTHR48174">
    <property type="entry name" value="DUF946 FAMILY PROTEIN"/>
    <property type="match status" value="1"/>
</dbReference>
<comment type="caution">
    <text evidence="3">The sequence shown here is derived from an EMBL/GenBank/DDBJ whole genome shotgun (WGS) entry which is preliminary data.</text>
</comment>
<accession>A0A9P8WA82</accession>
<keyword evidence="1" id="KW-0472">Membrane</keyword>